<evidence type="ECO:0000256" key="6">
    <source>
        <dbReference type="SAM" id="MobiDB-lite"/>
    </source>
</evidence>
<protein>
    <recommendedName>
        <fullName evidence="8">WRKY domain-containing protein</fullName>
    </recommendedName>
</protein>
<feature type="region of interest" description="Disordered" evidence="6">
    <location>
        <begin position="176"/>
        <end position="211"/>
    </location>
</feature>
<feature type="region of interest" description="Disordered" evidence="6">
    <location>
        <begin position="1"/>
        <end position="69"/>
    </location>
</feature>
<feature type="transmembrane region" description="Helical" evidence="7">
    <location>
        <begin position="578"/>
        <end position="599"/>
    </location>
</feature>
<name>A0AAN9FSG7_CROPI</name>
<keyword evidence="7" id="KW-0812">Transmembrane</keyword>
<organism evidence="9 10">
    <name type="scientific">Crotalaria pallida</name>
    <name type="common">Smooth rattlebox</name>
    <name type="synonym">Crotalaria striata</name>
    <dbReference type="NCBI Taxonomy" id="3830"/>
    <lineage>
        <taxon>Eukaryota</taxon>
        <taxon>Viridiplantae</taxon>
        <taxon>Streptophyta</taxon>
        <taxon>Embryophyta</taxon>
        <taxon>Tracheophyta</taxon>
        <taxon>Spermatophyta</taxon>
        <taxon>Magnoliopsida</taxon>
        <taxon>eudicotyledons</taxon>
        <taxon>Gunneridae</taxon>
        <taxon>Pentapetalae</taxon>
        <taxon>rosids</taxon>
        <taxon>fabids</taxon>
        <taxon>Fabales</taxon>
        <taxon>Fabaceae</taxon>
        <taxon>Papilionoideae</taxon>
        <taxon>50 kb inversion clade</taxon>
        <taxon>genistoids sensu lato</taxon>
        <taxon>core genistoids</taxon>
        <taxon>Crotalarieae</taxon>
        <taxon>Crotalaria</taxon>
    </lineage>
</organism>
<evidence type="ECO:0000259" key="8">
    <source>
        <dbReference type="PROSITE" id="PS50811"/>
    </source>
</evidence>
<evidence type="ECO:0000256" key="3">
    <source>
        <dbReference type="ARBA" id="ARBA00023125"/>
    </source>
</evidence>
<dbReference type="Gene3D" id="2.20.25.80">
    <property type="entry name" value="WRKY domain"/>
    <property type="match status" value="1"/>
</dbReference>
<dbReference type="GO" id="GO:0005634">
    <property type="term" value="C:nucleus"/>
    <property type="evidence" value="ECO:0007669"/>
    <property type="project" value="UniProtKB-SubCell"/>
</dbReference>
<dbReference type="InterPro" id="IPR044810">
    <property type="entry name" value="WRKY_plant"/>
</dbReference>
<keyword evidence="2" id="KW-0805">Transcription regulation</keyword>
<keyword evidence="10" id="KW-1185">Reference proteome</keyword>
<dbReference type="AlphaFoldDB" id="A0AAN9FSG7"/>
<keyword evidence="3" id="KW-0238">DNA-binding</keyword>
<dbReference type="InterPro" id="IPR003657">
    <property type="entry name" value="WRKY_dom"/>
</dbReference>
<dbReference type="FunFam" id="2.20.25.80:FF:000002">
    <property type="entry name" value="probable WRKY transcription factor 31"/>
    <property type="match status" value="1"/>
</dbReference>
<dbReference type="GO" id="GO:0043565">
    <property type="term" value="F:sequence-specific DNA binding"/>
    <property type="evidence" value="ECO:0007669"/>
    <property type="project" value="InterPro"/>
</dbReference>
<feature type="compositionally biased region" description="Basic and acidic residues" evidence="6">
    <location>
        <begin position="7"/>
        <end position="21"/>
    </location>
</feature>
<dbReference type="SUPFAM" id="SSF118290">
    <property type="entry name" value="WRKY DNA-binding domain"/>
    <property type="match status" value="1"/>
</dbReference>
<evidence type="ECO:0000313" key="10">
    <source>
        <dbReference type="Proteomes" id="UP001372338"/>
    </source>
</evidence>
<dbReference type="InterPro" id="IPR036576">
    <property type="entry name" value="WRKY_dom_sf"/>
</dbReference>
<accession>A0AAN9FSG7</accession>
<evidence type="ECO:0000256" key="2">
    <source>
        <dbReference type="ARBA" id="ARBA00023015"/>
    </source>
</evidence>
<dbReference type="PANTHER" id="PTHR31429">
    <property type="entry name" value="WRKY TRANSCRIPTION FACTOR 36-RELATED"/>
    <property type="match status" value="1"/>
</dbReference>
<keyword evidence="5" id="KW-0539">Nucleus</keyword>
<feature type="domain" description="WRKY" evidence="8">
    <location>
        <begin position="239"/>
        <end position="305"/>
    </location>
</feature>
<evidence type="ECO:0000256" key="1">
    <source>
        <dbReference type="ARBA" id="ARBA00004123"/>
    </source>
</evidence>
<evidence type="ECO:0000256" key="4">
    <source>
        <dbReference type="ARBA" id="ARBA00023163"/>
    </source>
</evidence>
<keyword evidence="4" id="KW-0804">Transcription</keyword>
<dbReference type="Proteomes" id="UP001372338">
    <property type="component" value="Unassembled WGS sequence"/>
</dbReference>
<comment type="subcellular location">
    <subcellularLocation>
        <location evidence="1">Nucleus</location>
    </subcellularLocation>
</comment>
<sequence length="672" mass="73961">MEFGSQRSDHRGGEVKDEKSSESGAGGDEEDYRKQETVIKLPTVANSKRAIPAEDEPSAPSTRKEEVDEIENAKAQMGAVIEENQRLKMCLNRVLNDYRTLQVQFHSIAQQEAPNSYDKVNNSLQEIIKESELVSLSLGRLPRKDEKAKVPKQLSGDDEEYKKDLALGLDCKFETSKSGSTNEHLPKPSPENSSQVPKEEAGETWPPSKVLKTLRDTGDDEISQEIPAKKTRVCVRARCDTPTLNDGCQWRKYGQKISKGNPCPRAYYRCTIAQSCPVRKQVQRCAQDMSILITTYEGTHNHPLPLSATAIASTTSAAASMLLSGSSTSHSGPNPFPSKATTTTTADLDGLMNFYLPNGTTPKQFYLSHPSLSISSPSQSHPTITLDLASNLPSSSAVPLGARFTSNYNPTRPYPSPTSLNFSSSQSNAMSWSNNGLLSYNTQTQPYSNNINSNDGNNVLSNYISLGRQQPMENIYHSYLQRNNNNNNHPIIPHHQGASQHSLPADTIVAATKAITADPSFQSALAAALTSIIGTGRTQVNQSGGENLGFRLITGSGFVVTVVNVYSPKRTFRLIELLLEMLIVLAIVVWWKISMLFAIERKEPTIVLCGKKFTYVSPDGTTLSKLDKFLVFIEAFEIQAGVDGLTSVELVDRRNFMPKIWKSLLQKDSLLH</sequence>
<evidence type="ECO:0000256" key="7">
    <source>
        <dbReference type="SAM" id="Phobius"/>
    </source>
</evidence>
<comment type="caution">
    <text evidence="9">The sequence shown here is derived from an EMBL/GenBank/DDBJ whole genome shotgun (WGS) entry which is preliminary data.</text>
</comment>
<dbReference type="GO" id="GO:0003700">
    <property type="term" value="F:DNA-binding transcription factor activity"/>
    <property type="evidence" value="ECO:0007669"/>
    <property type="project" value="InterPro"/>
</dbReference>
<keyword evidence="7" id="KW-0472">Membrane</keyword>
<dbReference type="SMART" id="SM00774">
    <property type="entry name" value="WRKY"/>
    <property type="match status" value="1"/>
</dbReference>
<dbReference type="PROSITE" id="PS50811">
    <property type="entry name" value="WRKY"/>
    <property type="match status" value="1"/>
</dbReference>
<evidence type="ECO:0000313" key="9">
    <source>
        <dbReference type="EMBL" id="KAK7281825.1"/>
    </source>
</evidence>
<reference evidence="9 10" key="1">
    <citation type="submission" date="2024-01" db="EMBL/GenBank/DDBJ databases">
        <title>The genomes of 5 underutilized Papilionoideae crops provide insights into root nodulation and disease resistanc.</title>
        <authorList>
            <person name="Yuan L."/>
        </authorList>
    </citation>
    <scope>NUCLEOTIDE SEQUENCE [LARGE SCALE GENOMIC DNA]</scope>
    <source>
        <strain evidence="9">ZHUSHIDOU_FW_LH</strain>
        <tissue evidence="9">Leaf</tissue>
    </source>
</reference>
<evidence type="ECO:0000256" key="5">
    <source>
        <dbReference type="ARBA" id="ARBA00023242"/>
    </source>
</evidence>
<proteinExistence type="predicted"/>
<dbReference type="EMBL" id="JAYWIO010000002">
    <property type="protein sequence ID" value="KAK7281825.1"/>
    <property type="molecule type" value="Genomic_DNA"/>
</dbReference>
<dbReference type="PANTHER" id="PTHR31429:SF86">
    <property type="entry name" value="WRKY TRANSCRIPTION FACTOR 61-RELATED"/>
    <property type="match status" value="1"/>
</dbReference>
<dbReference type="Pfam" id="PF03106">
    <property type="entry name" value="WRKY"/>
    <property type="match status" value="1"/>
</dbReference>
<keyword evidence="7" id="KW-1133">Transmembrane helix</keyword>
<gene>
    <name evidence="9" type="ORF">RIF29_10127</name>
</gene>